<organism evidence="8 9">
    <name type="scientific">Tritrichomonas musculus</name>
    <dbReference type="NCBI Taxonomy" id="1915356"/>
    <lineage>
        <taxon>Eukaryota</taxon>
        <taxon>Metamonada</taxon>
        <taxon>Parabasalia</taxon>
        <taxon>Tritrichomonadida</taxon>
        <taxon>Tritrichomonadidae</taxon>
        <taxon>Tritrichomonas</taxon>
    </lineage>
</organism>
<evidence type="ECO:0000256" key="6">
    <source>
        <dbReference type="ARBA" id="ARBA00023136"/>
    </source>
</evidence>
<dbReference type="PANTHER" id="PTHR11319:SF35">
    <property type="entry name" value="OUTER MEMBRANE PROTEIN PMPC-RELATED"/>
    <property type="match status" value="1"/>
</dbReference>
<keyword evidence="9" id="KW-1185">Reference proteome</keyword>
<name>A0ABR2JXP4_9EUKA</name>
<evidence type="ECO:0000256" key="2">
    <source>
        <dbReference type="ARBA" id="ARBA00004442"/>
    </source>
</evidence>
<keyword evidence="5" id="KW-0732">Signal</keyword>
<evidence type="ECO:0000256" key="1">
    <source>
        <dbReference type="ARBA" id="ARBA00004196"/>
    </source>
</evidence>
<gene>
    <name evidence="8" type="ORF">M9Y10_042719</name>
</gene>
<keyword evidence="7" id="KW-0998">Cell outer membrane</keyword>
<evidence type="ECO:0000313" key="8">
    <source>
        <dbReference type="EMBL" id="KAK8883624.1"/>
    </source>
</evidence>
<dbReference type="SUPFAM" id="SSF51126">
    <property type="entry name" value="Pectin lyase-like"/>
    <property type="match status" value="1"/>
</dbReference>
<dbReference type="EMBL" id="JAPFFF010000008">
    <property type="protein sequence ID" value="KAK8883624.1"/>
    <property type="molecule type" value="Genomic_DNA"/>
</dbReference>
<reference evidence="8 9" key="1">
    <citation type="submission" date="2024-04" db="EMBL/GenBank/DDBJ databases">
        <title>Tritrichomonas musculus Genome.</title>
        <authorList>
            <person name="Alves-Ferreira E."/>
            <person name="Grigg M."/>
            <person name="Lorenzi H."/>
            <person name="Galac M."/>
        </authorList>
    </citation>
    <scope>NUCLEOTIDE SEQUENCE [LARGE SCALE GENOMIC DNA]</scope>
    <source>
        <strain evidence="8 9">EAF2021</strain>
    </source>
</reference>
<protein>
    <recommendedName>
        <fullName evidence="10">Polymorphic outer membrane protein</fullName>
    </recommendedName>
</protein>
<accession>A0ABR2JXP4</accession>
<evidence type="ECO:0000256" key="4">
    <source>
        <dbReference type="ARBA" id="ARBA00022525"/>
    </source>
</evidence>
<evidence type="ECO:0000256" key="5">
    <source>
        <dbReference type="ARBA" id="ARBA00022729"/>
    </source>
</evidence>
<proteinExistence type="predicted"/>
<dbReference type="NCBIfam" id="TIGR01376">
    <property type="entry name" value="POMP_repeat"/>
    <property type="match status" value="1"/>
</dbReference>
<evidence type="ECO:0000313" key="9">
    <source>
        <dbReference type="Proteomes" id="UP001470230"/>
    </source>
</evidence>
<dbReference type="PANTHER" id="PTHR11319">
    <property type="entry name" value="G PROTEIN-COUPLED RECEPTOR-RELATED"/>
    <property type="match status" value="1"/>
</dbReference>
<comment type="caution">
    <text evidence="8">The sequence shown here is derived from an EMBL/GenBank/DDBJ whole genome shotgun (WGS) entry which is preliminary data.</text>
</comment>
<dbReference type="InterPro" id="IPR003368">
    <property type="entry name" value="POMP_repeat"/>
</dbReference>
<sequence>MENEEYKKQFSFTNWTLTGRHSKCTEGGAFAHWIVFENKRGTLTFRDCFFEDNNAENSISPSGTPGGYGGGFASFISTLSGIQLIIDSCNFINNYAGKSGGALSLQSSGPIDVINCSFINNQDIEGGGAIYIIPNNDVKGLLVKSIIFGCNLENNKVSSNNGHAIFIEENKAAETVLTIEDNYNFFDNGDLDNHNFEGYVIVSIT</sequence>
<evidence type="ECO:0008006" key="10">
    <source>
        <dbReference type="Google" id="ProtNLM"/>
    </source>
</evidence>
<comment type="subcellular location">
    <subcellularLocation>
        <location evidence="1">Cell envelope</location>
    </subcellularLocation>
    <subcellularLocation>
        <location evidence="2">Cell outer membrane</location>
    </subcellularLocation>
    <subcellularLocation>
        <location evidence="3">Secreted</location>
    </subcellularLocation>
</comment>
<keyword evidence="6" id="KW-0472">Membrane</keyword>
<evidence type="ECO:0000256" key="7">
    <source>
        <dbReference type="ARBA" id="ARBA00023237"/>
    </source>
</evidence>
<dbReference type="InterPro" id="IPR011050">
    <property type="entry name" value="Pectin_lyase_fold/virulence"/>
</dbReference>
<evidence type="ECO:0000256" key="3">
    <source>
        <dbReference type="ARBA" id="ARBA00004613"/>
    </source>
</evidence>
<keyword evidence="4" id="KW-0964">Secreted</keyword>
<dbReference type="Proteomes" id="UP001470230">
    <property type="component" value="Unassembled WGS sequence"/>
</dbReference>